<keyword evidence="3" id="KW-1185">Reference proteome</keyword>
<dbReference type="PANTHER" id="PTHR36536:SF3">
    <property type="entry name" value="UPF0111 PROTEIN HI_1603"/>
    <property type="match status" value="1"/>
</dbReference>
<organism evidence="2 3">
    <name type="scientific">Desulfurispira natronophila</name>
    <dbReference type="NCBI Taxonomy" id="682562"/>
    <lineage>
        <taxon>Bacteria</taxon>
        <taxon>Pseudomonadati</taxon>
        <taxon>Chrysiogenota</taxon>
        <taxon>Chrysiogenia</taxon>
        <taxon>Chrysiogenales</taxon>
        <taxon>Chrysiogenaceae</taxon>
        <taxon>Desulfurispira</taxon>
    </lineage>
</organism>
<gene>
    <name evidence="2" type="ORF">HNR37_000699</name>
</gene>
<accession>A0A7W8DGG6</accession>
<comment type="caution">
    <text evidence="2">The sequence shown here is derived from an EMBL/GenBank/DDBJ whole genome shotgun (WGS) entry which is preliminary data.</text>
</comment>
<evidence type="ECO:0008006" key="4">
    <source>
        <dbReference type="Google" id="ProtNLM"/>
    </source>
</evidence>
<dbReference type="EMBL" id="JACHID010000003">
    <property type="protein sequence ID" value="MBB5021390.1"/>
    <property type="molecule type" value="Genomic_DNA"/>
</dbReference>
<evidence type="ECO:0000256" key="1">
    <source>
        <dbReference type="ARBA" id="ARBA00008591"/>
    </source>
</evidence>
<dbReference type="Pfam" id="PF01865">
    <property type="entry name" value="PhoU_div"/>
    <property type="match status" value="1"/>
</dbReference>
<dbReference type="InterPro" id="IPR018445">
    <property type="entry name" value="Put_Phosphate_transp_reg"/>
</dbReference>
<dbReference type="NCBIfam" id="TIGR00153">
    <property type="entry name" value="TIGR00153 family protein"/>
    <property type="match status" value="1"/>
</dbReference>
<dbReference type="PANTHER" id="PTHR36536">
    <property type="entry name" value="UPF0111 PROTEIN HI_1603"/>
    <property type="match status" value="1"/>
</dbReference>
<reference evidence="2 3" key="1">
    <citation type="submission" date="2020-08" db="EMBL/GenBank/DDBJ databases">
        <title>Genomic Encyclopedia of Type Strains, Phase IV (KMG-IV): sequencing the most valuable type-strain genomes for metagenomic binning, comparative biology and taxonomic classification.</title>
        <authorList>
            <person name="Goeker M."/>
        </authorList>
    </citation>
    <scope>NUCLEOTIDE SEQUENCE [LARGE SCALE GENOMIC DNA]</scope>
    <source>
        <strain evidence="2 3">DSM 22071</strain>
    </source>
</reference>
<name>A0A7W8DGG6_9BACT</name>
<dbReference type="InterPro" id="IPR002727">
    <property type="entry name" value="DUF47"/>
</dbReference>
<evidence type="ECO:0000313" key="3">
    <source>
        <dbReference type="Proteomes" id="UP000528322"/>
    </source>
</evidence>
<sequence>MSLITGLFGPDPLKAIQDHMQAVKECIDLLDPAIEHWLNEDFDSLKVTAKKIMKFENRADRIQATSRASFSSSVFMPVSRKNLFTLLKRQDSIANDVEDIAFILTVRNTYLHPQLRQPFMDFYHQLQAILNHTLEMMEGIRVLFESGFGAPQKKEFIAKVEEIIHLEWECDKRQYKLAQHIYALEEEMSPVTIFMLAELSKKMGDMANAAEKLAESLAQTLSE</sequence>
<dbReference type="SUPFAM" id="SSF109755">
    <property type="entry name" value="PhoU-like"/>
    <property type="match status" value="1"/>
</dbReference>
<dbReference type="Gene3D" id="1.20.58.220">
    <property type="entry name" value="Phosphate transport system protein phou homolog 2, domain 2"/>
    <property type="match status" value="1"/>
</dbReference>
<evidence type="ECO:0000313" key="2">
    <source>
        <dbReference type="EMBL" id="MBB5021390.1"/>
    </source>
</evidence>
<dbReference type="Proteomes" id="UP000528322">
    <property type="component" value="Unassembled WGS sequence"/>
</dbReference>
<dbReference type="RefSeq" id="WP_183729992.1">
    <property type="nucleotide sequence ID" value="NZ_JACHID010000003.1"/>
</dbReference>
<dbReference type="InterPro" id="IPR038078">
    <property type="entry name" value="PhoU-like_sf"/>
</dbReference>
<comment type="similarity">
    <text evidence="1">Belongs to the UPF0111 family.</text>
</comment>
<proteinExistence type="inferred from homology"/>
<protein>
    <recommendedName>
        <fullName evidence="4">TIGR00153 family protein</fullName>
    </recommendedName>
</protein>
<dbReference type="AlphaFoldDB" id="A0A7W8DGG6"/>